<keyword evidence="16" id="KW-1185">Reference proteome</keyword>
<keyword evidence="5" id="KW-0812">Transmembrane</keyword>
<dbReference type="Gene3D" id="2.40.170.20">
    <property type="entry name" value="TonB-dependent receptor, beta-barrel domain"/>
    <property type="match status" value="1"/>
</dbReference>
<feature type="domain" description="Secretin/TonB short N-terminal" evidence="14">
    <location>
        <begin position="46"/>
        <end position="97"/>
    </location>
</feature>
<dbReference type="GO" id="GO:0044718">
    <property type="term" value="P:siderophore transmembrane transport"/>
    <property type="evidence" value="ECO:0007669"/>
    <property type="project" value="TreeGrafter"/>
</dbReference>
<dbReference type="PANTHER" id="PTHR30069:SF29">
    <property type="entry name" value="HEMOGLOBIN AND HEMOGLOBIN-HAPTOGLOBIN-BINDING PROTEIN 1-RELATED"/>
    <property type="match status" value="1"/>
</dbReference>
<dbReference type="Pfam" id="PF00593">
    <property type="entry name" value="TonB_dep_Rec_b-barrel"/>
    <property type="match status" value="1"/>
</dbReference>
<keyword evidence="8 12" id="KW-0798">TonB box</keyword>
<keyword evidence="2" id="KW-0813">Transport</keyword>
<evidence type="ECO:0000256" key="1">
    <source>
        <dbReference type="ARBA" id="ARBA00004571"/>
    </source>
</evidence>
<dbReference type="SMART" id="SM00965">
    <property type="entry name" value="STN"/>
    <property type="match status" value="1"/>
</dbReference>
<evidence type="ECO:0000256" key="8">
    <source>
        <dbReference type="ARBA" id="ARBA00023077"/>
    </source>
</evidence>
<protein>
    <submittedName>
        <fullName evidence="15">TonB-dependent receptor</fullName>
    </submittedName>
</protein>
<dbReference type="InterPro" id="IPR039426">
    <property type="entry name" value="TonB-dep_rcpt-like"/>
</dbReference>
<dbReference type="InterPro" id="IPR036942">
    <property type="entry name" value="Beta-barrel_TonB_sf"/>
</dbReference>
<proteinExistence type="inferred from homology"/>
<gene>
    <name evidence="15" type="ORF">DXN04_16880</name>
</gene>
<dbReference type="AlphaFoldDB" id="A0A3E1P0G6"/>
<evidence type="ECO:0000313" key="16">
    <source>
        <dbReference type="Proteomes" id="UP000261174"/>
    </source>
</evidence>
<dbReference type="SUPFAM" id="SSF56935">
    <property type="entry name" value="Porins"/>
    <property type="match status" value="1"/>
</dbReference>
<dbReference type="Gene3D" id="2.170.130.10">
    <property type="entry name" value="TonB-dependent receptor, plug domain"/>
    <property type="match status" value="1"/>
</dbReference>
<keyword evidence="4" id="KW-0410">Iron transport</keyword>
<feature type="chain" id="PRO_5017698342" evidence="13">
    <location>
        <begin position="21"/>
        <end position="1018"/>
    </location>
</feature>
<dbReference type="EMBL" id="QTJV01000006">
    <property type="protein sequence ID" value="RFM33635.1"/>
    <property type="molecule type" value="Genomic_DNA"/>
</dbReference>
<keyword evidence="10 15" id="KW-0675">Receptor</keyword>
<dbReference type="GO" id="GO:0015344">
    <property type="term" value="F:siderophore uptake transmembrane transporter activity"/>
    <property type="evidence" value="ECO:0007669"/>
    <property type="project" value="TreeGrafter"/>
</dbReference>
<dbReference type="Gene3D" id="2.60.40.1120">
    <property type="entry name" value="Carboxypeptidase-like, regulatory domain"/>
    <property type="match status" value="1"/>
</dbReference>
<dbReference type="Pfam" id="PF13715">
    <property type="entry name" value="CarbopepD_reg_2"/>
    <property type="match status" value="1"/>
</dbReference>
<comment type="similarity">
    <text evidence="12">Belongs to the TonB-dependent receptor family.</text>
</comment>
<keyword evidence="6 13" id="KW-0732">Signal</keyword>
<evidence type="ECO:0000256" key="4">
    <source>
        <dbReference type="ARBA" id="ARBA00022496"/>
    </source>
</evidence>
<dbReference type="OrthoDB" id="1151166at2"/>
<reference evidence="15 16" key="1">
    <citation type="submission" date="2018-08" db="EMBL/GenBank/DDBJ databases">
        <title>Chitinophaga sp. K20C18050901, a novel bacterium isolated from forest soil.</title>
        <authorList>
            <person name="Wang C."/>
        </authorList>
    </citation>
    <scope>NUCLEOTIDE SEQUENCE [LARGE SCALE GENOMIC DNA]</scope>
    <source>
        <strain evidence="15 16">K20C18050901</strain>
    </source>
</reference>
<dbReference type="Pfam" id="PF07715">
    <property type="entry name" value="Plug"/>
    <property type="match status" value="1"/>
</dbReference>
<comment type="subcellular location">
    <subcellularLocation>
        <location evidence="1">Cell outer membrane</location>
        <topology evidence="1">Multi-pass membrane protein</topology>
    </subcellularLocation>
</comment>
<dbReference type="RefSeq" id="WP_116854557.1">
    <property type="nucleotide sequence ID" value="NZ_QTJV01000006.1"/>
</dbReference>
<evidence type="ECO:0000256" key="7">
    <source>
        <dbReference type="ARBA" id="ARBA00023004"/>
    </source>
</evidence>
<dbReference type="InterPro" id="IPR008969">
    <property type="entry name" value="CarboxyPept-like_regulatory"/>
</dbReference>
<evidence type="ECO:0000256" key="13">
    <source>
        <dbReference type="SAM" id="SignalP"/>
    </source>
</evidence>
<evidence type="ECO:0000313" key="15">
    <source>
        <dbReference type="EMBL" id="RFM33635.1"/>
    </source>
</evidence>
<keyword evidence="3" id="KW-1134">Transmembrane beta strand</keyword>
<keyword evidence="11" id="KW-0998">Cell outer membrane</keyword>
<comment type="caution">
    <text evidence="15">The sequence shown here is derived from an EMBL/GenBank/DDBJ whole genome shotgun (WGS) entry which is preliminary data.</text>
</comment>
<evidence type="ECO:0000256" key="9">
    <source>
        <dbReference type="ARBA" id="ARBA00023136"/>
    </source>
</evidence>
<dbReference type="InterPro" id="IPR012910">
    <property type="entry name" value="Plug_dom"/>
</dbReference>
<dbReference type="PANTHER" id="PTHR30069">
    <property type="entry name" value="TONB-DEPENDENT OUTER MEMBRANE RECEPTOR"/>
    <property type="match status" value="1"/>
</dbReference>
<keyword evidence="7" id="KW-0408">Iron</keyword>
<evidence type="ECO:0000256" key="3">
    <source>
        <dbReference type="ARBA" id="ARBA00022452"/>
    </source>
</evidence>
<dbReference type="Proteomes" id="UP000261174">
    <property type="component" value="Unassembled WGS sequence"/>
</dbReference>
<feature type="signal peptide" evidence="13">
    <location>
        <begin position="1"/>
        <end position="20"/>
    </location>
</feature>
<dbReference type="Gene3D" id="3.55.50.30">
    <property type="match status" value="1"/>
</dbReference>
<evidence type="ECO:0000256" key="6">
    <source>
        <dbReference type="ARBA" id="ARBA00022729"/>
    </source>
</evidence>
<dbReference type="Pfam" id="PF07660">
    <property type="entry name" value="STN"/>
    <property type="match status" value="1"/>
</dbReference>
<dbReference type="GO" id="GO:0009279">
    <property type="term" value="C:cell outer membrane"/>
    <property type="evidence" value="ECO:0007669"/>
    <property type="project" value="UniProtKB-SubCell"/>
</dbReference>
<organism evidence="15 16">
    <name type="scientific">Chitinophaga silvisoli</name>
    <dbReference type="NCBI Taxonomy" id="2291814"/>
    <lineage>
        <taxon>Bacteria</taxon>
        <taxon>Pseudomonadati</taxon>
        <taxon>Bacteroidota</taxon>
        <taxon>Chitinophagia</taxon>
        <taxon>Chitinophagales</taxon>
        <taxon>Chitinophagaceae</taxon>
        <taxon>Chitinophaga</taxon>
    </lineage>
</organism>
<evidence type="ECO:0000256" key="12">
    <source>
        <dbReference type="RuleBase" id="RU003357"/>
    </source>
</evidence>
<evidence type="ECO:0000256" key="11">
    <source>
        <dbReference type="ARBA" id="ARBA00023237"/>
    </source>
</evidence>
<evidence type="ECO:0000256" key="5">
    <source>
        <dbReference type="ARBA" id="ARBA00022692"/>
    </source>
</evidence>
<evidence type="ECO:0000256" key="10">
    <source>
        <dbReference type="ARBA" id="ARBA00023170"/>
    </source>
</evidence>
<dbReference type="InterPro" id="IPR037066">
    <property type="entry name" value="Plug_dom_sf"/>
</dbReference>
<keyword evidence="4" id="KW-0406">Ion transport</keyword>
<name>A0A3E1P0G6_9BACT</name>
<sequence length="1018" mass="113264">MVKDVIKIACLLLITAVCHAQTISFRTEKGWKLDHSLLALSAQSGVNIAFNPADADNIAVPARSFDKQSIESIVSTLLNGTGLAYRLQGNRLVVYKSATAAPSRIIPPSMPAATSRSIISGRIMAEDGTALPSASIRLRELNQFFTTDHNGNFTIILSNAGSFTLEISYVGYQQQTRRIEQLTSDTILPTVFLKEVSLRLKDIAVTATRTFEGSSNSSLMITREMIEQTPALSLNDLLNQIPNRAITAPSLQHVQNINLRASFAPTTDNRGAYQLNNAFGIAIIMDGNNITNNMNMQSYNPGYRGMTNSFITSPQSFGLSGADGDNNYSGDYTFGGTDLRQIPPDNIESIEVIAGVASAKYGDLTDGAIIIERQAGISKGYFRTQLRDAATTASFSKGFRLSEKAGVMNGSFNYVNSYFDSREKLKAYERMNGNIIWTNYFGKNNRLKNTTIVDYGRNLDGIKRDPDDPASSKTRFDSWNLSLSDKVTYRVNGRFVKNITANVRYSAGHQYSYREWQVNNAYVLYTTATTTGIHEGTYAPGIYTAQAIVDGRPVTLNSSLDLANEFRTGRINHFLTIGANYNWGRNKGLGQVSDPSVPRIGAYVNTTSVSKSMGERYYDYTRVVPQRDLGFYAEDVFKTPIAHRDLHVRAGARLDIQNGKISGSPRINTNYEINRNLRVGLAYGLAYKSPGLAMRYPGPSFTEIPLLNAYNGKEAESAALIYVYRYDPTNKNLKPSRSQTIELSSQYHKNGWNISGNLYGKWNTNGISTQTQYEKVELPMYSATYVEGSKPIIRQDSTKPFQMATNVFKNILKSSNYGAELIIATPKIRAIETSFTLATGINRTLSRTTVNTWAQRPTSAANTIPDYALSGLFPPSKEYTTYCNGRVTSVTHIPKISLIIQFTAECTLISKTYTEARSGIPVAYMTNAYDIVYIDKFDKDDPRYGYLYLPETDRTSNRAPNPLMNFHMSVGKEIRKRFKFAFNVYNVFNYQPYYITPSNTYEFPNSSPTFGAELSVKI</sequence>
<keyword evidence="9 12" id="KW-0472">Membrane</keyword>
<evidence type="ECO:0000259" key="14">
    <source>
        <dbReference type="SMART" id="SM00965"/>
    </source>
</evidence>
<dbReference type="InterPro" id="IPR000531">
    <property type="entry name" value="Beta-barrel_TonB"/>
</dbReference>
<evidence type="ECO:0000256" key="2">
    <source>
        <dbReference type="ARBA" id="ARBA00022448"/>
    </source>
</evidence>
<dbReference type="SUPFAM" id="SSF49464">
    <property type="entry name" value="Carboxypeptidase regulatory domain-like"/>
    <property type="match status" value="1"/>
</dbReference>
<dbReference type="InterPro" id="IPR011662">
    <property type="entry name" value="Secretin/TonB_short_N"/>
</dbReference>
<accession>A0A3E1P0G6</accession>